<comment type="similarity">
    <text evidence="6">Belongs to the TPP enzyme family. MenD subfamily.</text>
</comment>
<keyword evidence="1 6" id="KW-0808">Transferase</keyword>
<comment type="subunit">
    <text evidence="6">Homodimer.</text>
</comment>
<accession>A0A7S8CC88</accession>
<dbReference type="InterPro" id="IPR032264">
    <property type="entry name" value="MenD_middle"/>
</dbReference>
<dbReference type="PIRSF" id="PIRSF004983">
    <property type="entry name" value="MenD"/>
    <property type="match status" value="1"/>
</dbReference>
<comment type="pathway">
    <text evidence="6">Quinol/quinone metabolism; 1,4-dihydroxy-2-naphthoate biosynthesis; 1,4-dihydroxy-2-naphthoate from chorismate: step 2/7.</text>
</comment>
<comment type="catalytic activity">
    <reaction evidence="6">
        <text>isochorismate + 2-oxoglutarate + H(+) = 5-enolpyruvoyl-6-hydroxy-2-succinyl-cyclohex-3-ene-1-carboxylate + CO2</text>
        <dbReference type="Rhea" id="RHEA:25593"/>
        <dbReference type="ChEBI" id="CHEBI:15378"/>
        <dbReference type="ChEBI" id="CHEBI:16526"/>
        <dbReference type="ChEBI" id="CHEBI:16810"/>
        <dbReference type="ChEBI" id="CHEBI:29780"/>
        <dbReference type="ChEBI" id="CHEBI:58818"/>
        <dbReference type="EC" id="2.2.1.9"/>
    </reaction>
</comment>
<dbReference type="CDD" id="cd02009">
    <property type="entry name" value="TPP_SHCHC_synthase"/>
    <property type="match status" value="1"/>
</dbReference>
<evidence type="ECO:0000256" key="4">
    <source>
        <dbReference type="ARBA" id="ARBA00023052"/>
    </source>
</evidence>
<dbReference type="GO" id="GO:0030976">
    <property type="term" value="F:thiamine pyrophosphate binding"/>
    <property type="evidence" value="ECO:0007669"/>
    <property type="project" value="UniProtKB-UniRule"/>
</dbReference>
<dbReference type="EC" id="2.2.1.9" evidence="6"/>
<keyword evidence="6" id="KW-0474">Menaquinone biosynthesis</keyword>
<dbReference type="GO" id="GO:0030145">
    <property type="term" value="F:manganese ion binding"/>
    <property type="evidence" value="ECO:0007669"/>
    <property type="project" value="UniProtKB-UniRule"/>
</dbReference>
<comment type="cofactor">
    <cofactor evidence="6">
        <name>Mg(2+)</name>
        <dbReference type="ChEBI" id="CHEBI:18420"/>
    </cofactor>
    <cofactor evidence="6">
        <name>Mn(2+)</name>
        <dbReference type="ChEBI" id="CHEBI:29035"/>
    </cofactor>
</comment>
<dbReference type="UniPathway" id="UPA00079"/>
<keyword evidence="3 6" id="KW-0460">Magnesium</keyword>
<dbReference type="GO" id="GO:0009234">
    <property type="term" value="P:menaquinone biosynthetic process"/>
    <property type="evidence" value="ECO:0007669"/>
    <property type="project" value="UniProtKB-UniRule"/>
</dbReference>
<evidence type="ECO:0000259" key="9">
    <source>
        <dbReference type="Pfam" id="PF16582"/>
    </source>
</evidence>
<dbReference type="InterPro" id="IPR012001">
    <property type="entry name" value="Thiamin_PyroP_enz_TPP-bd_dom"/>
</dbReference>
<keyword evidence="11" id="KW-1185">Reference proteome</keyword>
<dbReference type="GO" id="GO:0000287">
    <property type="term" value="F:magnesium ion binding"/>
    <property type="evidence" value="ECO:0007669"/>
    <property type="project" value="UniProtKB-UniRule"/>
</dbReference>
<dbReference type="UniPathway" id="UPA01057">
    <property type="reaction ID" value="UER00164"/>
</dbReference>
<gene>
    <name evidence="6 10" type="primary">menD</name>
    <name evidence="10" type="ORF">G8O30_10225</name>
</gene>
<comment type="pathway">
    <text evidence="6">Quinol/quinone metabolism; menaquinone biosynthesis.</text>
</comment>
<reference evidence="10 11" key="1">
    <citation type="submission" date="2019-07" db="EMBL/GenBank/DDBJ databases">
        <title>Genome sequence of 2 isolates from Red Sea Mangroves.</title>
        <authorList>
            <person name="Sefrji F."/>
            <person name="Michoud G."/>
            <person name="Merlino G."/>
            <person name="Daffonchio D."/>
        </authorList>
    </citation>
    <scope>NUCLEOTIDE SEQUENCE [LARGE SCALE GENOMIC DNA]</scope>
    <source>
        <strain evidence="10 11">R1DC41</strain>
    </source>
</reference>
<evidence type="ECO:0000259" key="8">
    <source>
        <dbReference type="Pfam" id="PF02776"/>
    </source>
</evidence>
<proteinExistence type="inferred from homology"/>
<comment type="function">
    <text evidence="6">Catalyzes the thiamine diphosphate-dependent decarboxylation of 2-oxoglutarate and the subsequent addition of the resulting succinic semialdehyde-thiamine pyrophosphate anion to isochorismate to yield 2-succinyl-5-enolpyruvyl-6-hydroxy-3-cyclohexene-1-carboxylate (SEPHCHC).</text>
</comment>
<evidence type="ECO:0000256" key="1">
    <source>
        <dbReference type="ARBA" id="ARBA00022679"/>
    </source>
</evidence>
<organism evidence="10 11">
    <name type="scientific">Mangrovibacillus cuniculi</name>
    <dbReference type="NCBI Taxonomy" id="2593652"/>
    <lineage>
        <taxon>Bacteria</taxon>
        <taxon>Bacillati</taxon>
        <taxon>Bacillota</taxon>
        <taxon>Bacilli</taxon>
        <taxon>Bacillales</taxon>
        <taxon>Bacillaceae</taxon>
        <taxon>Mangrovibacillus</taxon>
    </lineage>
</organism>
<feature type="domain" description="Menaquinone biosynthesis protein MenD middle" evidence="9">
    <location>
        <begin position="215"/>
        <end position="389"/>
    </location>
</feature>
<dbReference type="EMBL" id="CP049742">
    <property type="protein sequence ID" value="QPC47319.1"/>
    <property type="molecule type" value="Genomic_DNA"/>
</dbReference>
<dbReference type="HAMAP" id="MF_01659">
    <property type="entry name" value="MenD"/>
    <property type="match status" value="1"/>
</dbReference>
<dbReference type="Pfam" id="PF02775">
    <property type="entry name" value="TPP_enzyme_C"/>
    <property type="match status" value="1"/>
</dbReference>
<evidence type="ECO:0000256" key="2">
    <source>
        <dbReference type="ARBA" id="ARBA00022723"/>
    </source>
</evidence>
<feature type="domain" description="Thiamine pyrophosphate enzyme N-terminal TPP-binding" evidence="8">
    <location>
        <begin position="11"/>
        <end position="123"/>
    </location>
</feature>
<keyword evidence="5 6" id="KW-0464">Manganese</keyword>
<evidence type="ECO:0000313" key="10">
    <source>
        <dbReference type="EMBL" id="QPC47319.1"/>
    </source>
</evidence>
<dbReference type="Pfam" id="PF16582">
    <property type="entry name" value="TPP_enzyme_M_2"/>
    <property type="match status" value="1"/>
</dbReference>
<dbReference type="PANTHER" id="PTHR42916:SF1">
    <property type="entry name" value="PROTEIN PHYLLO, CHLOROPLASTIC"/>
    <property type="match status" value="1"/>
</dbReference>
<name>A0A7S8CC88_9BACI</name>
<dbReference type="KEGG" id="mcui:G8O30_10225"/>
<keyword evidence="2 6" id="KW-0479">Metal-binding</keyword>
<dbReference type="SUPFAM" id="SSF52518">
    <property type="entry name" value="Thiamin diphosphate-binding fold (THDP-binding)"/>
    <property type="match status" value="2"/>
</dbReference>
<dbReference type="Gene3D" id="3.40.50.1220">
    <property type="entry name" value="TPP-binding domain"/>
    <property type="match status" value="1"/>
</dbReference>
<dbReference type="Proteomes" id="UP000593626">
    <property type="component" value="Chromosome"/>
</dbReference>
<dbReference type="InterPro" id="IPR004433">
    <property type="entry name" value="MenaQ_synth_MenD"/>
</dbReference>
<dbReference type="Gene3D" id="3.40.50.970">
    <property type="match status" value="2"/>
</dbReference>
<dbReference type="CDD" id="cd07037">
    <property type="entry name" value="TPP_PYR_MenD"/>
    <property type="match status" value="1"/>
</dbReference>
<evidence type="ECO:0000256" key="5">
    <source>
        <dbReference type="ARBA" id="ARBA00023211"/>
    </source>
</evidence>
<dbReference type="InterPro" id="IPR029061">
    <property type="entry name" value="THDP-binding"/>
</dbReference>
<evidence type="ECO:0000313" key="11">
    <source>
        <dbReference type="Proteomes" id="UP000593626"/>
    </source>
</evidence>
<keyword evidence="4 6" id="KW-0786">Thiamine pyrophosphate</keyword>
<evidence type="ECO:0000259" key="7">
    <source>
        <dbReference type="Pfam" id="PF02775"/>
    </source>
</evidence>
<feature type="domain" description="Thiamine pyrophosphate enzyme TPP-binding" evidence="7">
    <location>
        <begin position="424"/>
        <end position="524"/>
    </location>
</feature>
<dbReference type="Pfam" id="PF02776">
    <property type="entry name" value="TPP_enzyme_N"/>
    <property type="match status" value="1"/>
</dbReference>
<dbReference type="GO" id="GO:0070204">
    <property type="term" value="F:2-succinyl-5-enolpyruvyl-6-hydroxy-3-cyclohexene-1-carboxylic-acid synthase activity"/>
    <property type="evidence" value="ECO:0007669"/>
    <property type="project" value="UniProtKB-UniRule"/>
</dbReference>
<comment type="cofactor">
    <cofactor evidence="6">
        <name>thiamine diphosphate</name>
        <dbReference type="ChEBI" id="CHEBI:58937"/>
    </cofactor>
    <text evidence="6">Binds 1 thiamine pyrophosphate per subunit.</text>
</comment>
<dbReference type="RefSeq" id="WP_239671990.1">
    <property type="nucleotide sequence ID" value="NZ_CP049742.1"/>
</dbReference>
<protein>
    <recommendedName>
        <fullName evidence="6">2-succinyl-5-enolpyruvyl-6-hydroxy-3-cyclohexene-1-carboxylate synthase</fullName>
        <shortName evidence="6">SEPHCHC synthase</shortName>
        <ecNumber evidence="6">2.2.1.9</ecNumber>
    </recommendedName>
    <alternativeName>
        <fullName evidence="6">Menaquinone biosynthesis protein MenD</fullName>
    </alternativeName>
</protein>
<dbReference type="PANTHER" id="PTHR42916">
    <property type="entry name" value="2-SUCCINYL-5-ENOLPYRUVYL-6-HYDROXY-3-CYCLOHEXENE-1-CARBOXYLATE SYNTHASE"/>
    <property type="match status" value="1"/>
</dbReference>
<dbReference type="AlphaFoldDB" id="A0A7S8CC88"/>
<evidence type="ECO:0000256" key="6">
    <source>
        <dbReference type="HAMAP-Rule" id="MF_01659"/>
    </source>
</evidence>
<sequence>MKNPILTTYVESFTNGLIQAGLTDIVVSPGSRSTPLAYWFAEHPKLKIHIQVDERSAGFFALGLAKTKGRAVALLCTSGTAAANYFPAIVEANISRVPLVVLTADRPHELRDVGAPQSIQQVNLFGNHVKWATDLPIADGREETNNIALFTASRAMNTSQVSPAGAVHVNIPFREPLIPDLEYVTNNIPIVRDFADTSIQLTSLDQSLQEALEDNSKGIFVCGEKNYSDAEIELLLACAEKFHFAIVADPLSNLRFVKCLKPYIVDRYDWFLRDGRSLEHLQVDCIIRFGAMPVSKVLTQFIQKSTAMYITVDEGQEYRDPTLSTSFVHASMESFLKELLKLEGKANESNPWLIWNEVIHSDIPNEEWSERKIYTFLNETLPNASHVFVGNSMPIREVDLFFSKNGSEKLVFANRGANGIDGVVSSAVGMATCVNPSYLLIGDLSFYHDMNGLLYAKQQQTPLTIIVINNDGGGIFSYLPQGKMEQHYETLFGTPTGIKFKHTAAMYGIPYVKVENYQELEKEIVPIDGPKIVEIVVDRENHVAQHRELWKYVSREIDYLLSDDEC</sequence>
<evidence type="ECO:0000256" key="3">
    <source>
        <dbReference type="ARBA" id="ARBA00022842"/>
    </source>
</evidence>
<dbReference type="NCBIfam" id="TIGR00173">
    <property type="entry name" value="menD"/>
    <property type="match status" value="1"/>
</dbReference>
<dbReference type="InterPro" id="IPR011766">
    <property type="entry name" value="TPP_enzyme_TPP-bd"/>
</dbReference>